<reference evidence="1" key="1">
    <citation type="submission" date="2022-08" db="EMBL/GenBank/DDBJ databases">
        <title>Genome sequencing of Pelomonas sp. UHG3.</title>
        <authorList>
            <person name="So Y."/>
        </authorList>
    </citation>
    <scope>NUCLEOTIDE SEQUENCE</scope>
    <source>
        <strain evidence="1">UHG3</strain>
    </source>
</reference>
<dbReference type="Proteomes" id="UP001076464">
    <property type="component" value="Unassembled WGS sequence"/>
</dbReference>
<gene>
    <name evidence="1" type="ORF">NYO99_17125</name>
</gene>
<evidence type="ECO:0000313" key="2">
    <source>
        <dbReference type="Proteomes" id="UP001076464"/>
    </source>
</evidence>
<dbReference type="EMBL" id="JAPPUY010000004">
    <property type="protein sequence ID" value="MCY4746702.1"/>
    <property type="molecule type" value="Genomic_DNA"/>
</dbReference>
<accession>A0ACC6CEA6</accession>
<organism evidence="1 2">
    <name type="scientific">Roseateles hydrophilus</name>
    <dbReference type="NCBI Taxonomy" id="2975054"/>
    <lineage>
        <taxon>Bacteria</taxon>
        <taxon>Pseudomonadati</taxon>
        <taxon>Pseudomonadota</taxon>
        <taxon>Betaproteobacteria</taxon>
        <taxon>Burkholderiales</taxon>
        <taxon>Sphaerotilaceae</taxon>
        <taxon>Roseateles</taxon>
    </lineage>
</organism>
<name>A0ACC6CEA6_9BURK</name>
<comment type="caution">
    <text evidence="1">The sequence shown here is derived from an EMBL/GenBank/DDBJ whole genome shotgun (WGS) entry which is preliminary data.</text>
</comment>
<keyword evidence="2" id="KW-1185">Reference proteome</keyword>
<protein>
    <submittedName>
        <fullName evidence="1">Uncharacterized protein</fullName>
    </submittedName>
</protein>
<proteinExistence type="predicted"/>
<sequence>MNDQSMHSSAGTNQLLHRSVAVELTLEQLDDIAGAQTTRYYMTGCDGCGGCDADYGRDND</sequence>
<evidence type="ECO:0000313" key="1">
    <source>
        <dbReference type="EMBL" id="MCY4746702.1"/>
    </source>
</evidence>